<dbReference type="EMBL" id="BDGG01000007">
    <property type="protein sequence ID" value="GAV01504.1"/>
    <property type="molecule type" value="Genomic_DNA"/>
</dbReference>
<feature type="region of interest" description="Disordered" evidence="5">
    <location>
        <begin position="282"/>
        <end position="301"/>
    </location>
</feature>
<comment type="subcellular location">
    <subcellularLocation>
        <location evidence="1">Nucleus</location>
    </subcellularLocation>
</comment>
<evidence type="ECO:0000313" key="6">
    <source>
        <dbReference type="EMBL" id="GAV01504.1"/>
    </source>
</evidence>
<dbReference type="GO" id="GO:0006364">
    <property type="term" value="P:rRNA processing"/>
    <property type="evidence" value="ECO:0007669"/>
    <property type="project" value="UniProtKB-KW"/>
</dbReference>
<reference evidence="6 7" key="1">
    <citation type="journal article" date="2016" name="Nat. Commun.">
        <title>Extremotolerant tardigrade genome and improved radiotolerance of human cultured cells by tardigrade-unique protein.</title>
        <authorList>
            <person name="Hashimoto T."/>
            <person name="Horikawa D.D."/>
            <person name="Saito Y."/>
            <person name="Kuwahara H."/>
            <person name="Kozuka-Hata H."/>
            <person name="Shin-I T."/>
            <person name="Minakuchi Y."/>
            <person name="Ohishi K."/>
            <person name="Motoyama A."/>
            <person name="Aizu T."/>
            <person name="Enomoto A."/>
            <person name="Kondo K."/>
            <person name="Tanaka S."/>
            <person name="Hara Y."/>
            <person name="Koshikawa S."/>
            <person name="Sagara H."/>
            <person name="Miura T."/>
            <person name="Yokobori S."/>
            <person name="Miyagawa K."/>
            <person name="Suzuki Y."/>
            <person name="Kubo T."/>
            <person name="Oyama M."/>
            <person name="Kohara Y."/>
            <person name="Fujiyama A."/>
            <person name="Arakawa K."/>
            <person name="Katayama T."/>
            <person name="Toyoda A."/>
            <person name="Kunieda T."/>
        </authorList>
    </citation>
    <scope>NUCLEOTIDE SEQUENCE [LARGE SCALE GENOMIC DNA]</scope>
    <source>
        <strain evidence="6 7">YOKOZUNA-1</strain>
    </source>
</reference>
<organism evidence="6 7">
    <name type="scientific">Ramazzottius varieornatus</name>
    <name type="common">Water bear</name>
    <name type="synonym">Tardigrade</name>
    <dbReference type="NCBI Taxonomy" id="947166"/>
    <lineage>
        <taxon>Eukaryota</taxon>
        <taxon>Metazoa</taxon>
        <taxon>Ecdysozoa</taxon>
        <taxon>Tardigrada</taxon>
        <taxon>Eutardigrada</taxon>
        <taxon>Parachela</taxon>
        <taxon>Hypsibioidea</taxon>
        <taxon>Ramazzottiidae</taxon>
        <taxon>Ramazzottius</taxon>
    </lineage>
</organism>
<dbReference type="PANTHER" id="PTHR13026:SF0">
    <property type="entry name" value="RIBOSOMAL RNA PROCESSING 1B"/>
    <property type="match status" value="1"/>
</dbReference>
<evidence type="ECO:0000256" key="1">
    <source>
        <dbReference type="ARBA" id="ARBA00004123"/>
    </source>
</evidence>
<dbReference type="GO" id="GO:0005634">
    <property type="term" value="C:nucleus"/>
    <property type="evidence" value="ECO:0007669"/>
    <property type="project" value="UniProtKB-SubCell"/>
</dbReference>
<keyword evidence="7" id="KW-1185">Reference proteome</keyword>
<dbReference type="STRING" id="947166.A0A1D1VRC3"/>
<comment type="caution">
    <text evidence="6">The sequence shown here is derived from an EMBL/GenBank/DDBJ whole genome shotgun (WGS) entry which is preliminary data.</text>
</comment>
<accession>A0A1D1VRC3</accession>
<protein>
    <submittedName>
        <fullName evidence="6">Uncharacterized protein</fullName>
    </submittedName>
</protein>
<evidence type="ECO:0000256" key="2">
    <source>
        <dbReference type="ARBA" id="ARBA00006374"/>
    </source>
</evidence>
<dbReference type="InterPro" id="IPR010301">
    <property type="entry name" value="RRP1"/>
</dbReference>
<evidence type="ECO:0000256" key="5">
    <source>
        <dbReference type="SAM" id="MobiDB-lite"/>
    </source>
</evidence>
<dbReference type="PANTHER" id="PTHR13026">
    <property type="entry name" value="NNP-1 PROTEIN NOVEL NUCLEAR PROTEIN 1 NOP52"/>
    <property type="match status" value="1"/>
</dbReference>
<name>A0A1D1VRC3_RAMVA</name>
<sequence length="301" mass="35631">MDFAAPELEFARKLAANDKLQRDRAMRNLWRWLRSQSSKGKKFTQKELLLVWKGLYYCMWMSDTPLAQEDLTENIVKLADCFESQPSSLLSFFDAFFQTTAKEYSRLDRFRLDKYLMLTRRMLRRILRTLDSKGWKKQTVRKYFERFQHHVFSGDETKCPEGLQNFCNEIFLDELTKVLSPEEEEEQETNGRNKVDLTVMWIVFCDSVLLTKSPFLRNSITKNLFEELLRHEEVRGAVDLKEISSYAFEKGKDENCPVRHRKALYHIYSLFKSSLGRITSQTLKSSSTVEETNDKEMKNVE</sequence>
<comment type="similarity">
    <text evidence="2">Belongs to the RRP1 family.</text>
</comment>
<dbReference type="Proteomes" id="UP000186922">
    <property type="component" value="Unassembled WGS sequence"/>
</dbReference>
<dbReference type="AlphaFoldDB" id="A0A1D1VRC3"/>
<evidence type="ECO:0000256" key="4">
    <source>
        <dbReference type="ARBA" id="ARBA00023242"/>
    </source>
</evidence>
<dbReference type="Pfam" id="PF05997">
    <property type="entry name" value="Nop52"/>
    <property type="match status" value="1"/>
</dbReference>
<dbReference type="GO" id="GO:0030688">
    <property type="term" value="C:preribosome, small subunit precursor"/>
    <property type="evidence" value="ECO:0007669"/>
    <property type="project" value="InterPro"/>
</dbReference>
<evidence type="ECO:0000256" key="3">
    <source>
        <dbReference type="ARBA" id="ARBA00022552"/>
    </source>
</evidence>
<keyword evidence="3" id="KW-0698">rRNA processing</keyword>
<dbReference type="OrthoDB" id="2019504at2759"/>
<gene>
    <name evidence="6" type="primary">RvY_12208-1</name>
    <name evidence="6" type="synonym">RvY_12208.1</name>
    <name evidence="6" type="ORF">RvY_12208</name>
</gene>
<evidence type="ECO:0000313" key="7">
    <source>
        <dbReference type="Proteomes" id="UP000186922"/>
    </source>
</evidence>
<keyword evidence="4" id="KW-0539">Nucleus</keyword>
<proteinExistence type="inferred from homology"/>
<feature type="compositionally biased region" description="Basic and acidic residues" evidence="5">
    <location>
        <begin position="292"/>
        <end position="301"/>
    </location>
</feature>